<sequence length="94" mass="10517">MVPGCPNHPRWSAIRCRLLQPPHRATTTPFSYDSRQTVLTDLVSQTLQVKIMARSCLGEVFKLDNAEKVVAEPSLLFVWEGAVAELQSGFKLFS</sequence>
<dbReference type="EMBL" id="JAPFFJ010000004">
    <property type="protein sequence ID" value="KAJ6428945.1"/>
    <property type="molecule type" value="Genomic_DNA"/>
</dbReference>
<gene>
    <name evidence="1" type="ORF">OIU84_020561</name>
</gene>
<evidence type="ECO:0000313" key="2">
    <source>
        <dbReference type="Proteomes" id="UP001162972"/>
    </source>
</evidence>
<dbReference type="Proteomes" id="UP001162972">
    <property type="component" value="Chromosome 8"/>
</dbReference>
<accession>A0AAD6KSM0</accession>
<dbReference type="AlphaFoldDB" id="A0AAD6KSM0"/>
<organism evidence="1 2">
    <name type="scientific">Salix udensis</name>
    <dbReference type="NCBI Taxonomy" id="889485"/>
    <lineage>
        <taxon>Eukaryota</taxon>
        <taxon>Viridiplantae</taxon>
        <taxon>Streptophyta</taxon>
        <taxon>Embryophyta</taxon>
        <taxon>Tracheophyta</taxon>
        <taxon>Spermatophyta</taxon>
        <taxon>Magnoliopsida</taxon>
        <taxon>eudicotyledons</taxon>
        <taxon>Gunneridae</taxon>
        <taxon>Pentapetalae</taxon>
        <taxon>rosids</taxon>
        <taxon>fabids</taxon>
        <taxon>Malpighiales</taxon>
        <taxon>Salicaceae</taxon>
        <taxon>Saliceae</taxon>
        <taxon>Salix</taxon>
    </lineage>
</organism>
<proteinExistence type="predicted"/>
<protein>
    <submittedName>
        <fullName evidence="1">Uncharacterized protein</fullName>
    </submittedName>
</protein>
<keyword evidence="2" id="KW-1185">Reference proteome</keyword>
<evidence type="ECO:0000313" key="1">
    <source>
        <dbReference type="EMBL" id="KAJ6428945.1"/>
    </source>
</evidence>
<name>A0AAD6KSM0_9ROSI</name>
<reference evidence="1 2" key="1">
    <citation type="journal article" date="2023" name="Int. J. Mol. Sci.">
        <title>De Novo Assembly and Annotation of 11 Diverse Shrub Willow (Salix) Genomes Reveals Novel Gene Organization in Sex-Linked Regions.</title>
        <authorList>
            <person name="Hyden B."/>
            <person name="Feng K."/>
            <person name="Yates T.B."/>
            <person name="Jawdy S."/>
            <person name="Cereghino C."/>
            <person name="Smart L.B."/>
            <person name="Muchero W."/>
        </authorList>
    </citation>
    <scope>NUCLEOTIDE SEQUENCE [LARGE SCALE GENOMIC DNA]</scope>
    <source>
        <tissue evidence="1">Shoot tip</tissue>
    </source>
</reference>
<comment type="caution">
    <text evidence="1">The sequence shown here is derived from an EMBL/GenBank/DDBJ whole genome shotgun (WGS) entry which is preliminary data.</text>
</comment>